<accession>A0A0F3NMI9</accession>
<dbReference type="Proteomes" id="UP000033562">
    <property type="component" value="Unassembled WGS sequence"/>
</dbReference>
<organism evidence="1 2">
    <name type="scientific">Candidatus Neoehrlichia procyonis str. RAC413</name>
    <dbReference type="NCBI Taxonomy" id="1359163"/>
    <lineage>
        <taxon>Bacteria</taxon>
        <taxon>Pseudomonadati</taxon>
        <taxon>Pseudomonadota</taxon>
        <taxon>Alphaproteobacteria</taxon>
        <taxon>Rickettsiales</taxon>
        <taxon>Anaplasmataceae</taxon>
        <taxon>Candidatus Neoehrlichia</taxon>
    </lineage>
</organism>
<keyword evidence="2" id="KW-1185">Reference proteome</keyword>
<protein>
    <submittedName>
        <fullName evidence="1">Uncharacterized protein</fullName>
    </submittedName>
</protein>
<dbReference type="EMBL" id="LANX01000001">
    <property type="protein sequence ID" value="KJV68996.1"/>
    <property type="molecule type" value="Genomic_DNA"/>
</dbReference>
<comment type="caution">
    <text evidence="1">The sequence shown here is derived from an EMBL/GenBank/DDBJ whole genome shotgun (WGS) entry which is preliminary data.</text>
</comment>
<proteinExistence type="predicted"/>
<evidence type="ECO:0000313" key="2">
    <source>
        <dbReference type="Proteomes" id="UP000033562"/>
    </source>
</evidence>
<dbReference type="RefSeq" id="WP_045808811.1">
    <property type="nucleotide sequence ID" value="NZ_LANX01000001.1"/>
</dbReference>
<sequence>MPEVLLIHIRSTNKVCNEFIILPFPHFNSSHDANNIINQNYLLNDHYNYFFRINYHQNNSQRNKSSTNTSPPPY</sequence>
<name>A0A0F3NMI9_9RICK</name>
<reference evidence="1 2" key="1">
    <citation type="submission" date="2015-02" db="EMBL/GenBank/DDBJ databases">
        <title>Genome Sequencing of Rickettsiales.</title>
        <authorList>
            <person name="Daugherty S.C."/>
            <person name="Su Q."/>
            <person name="Abolude K."/>
            <person name="Beier-Sexton M."/>
            <person name="Carlyon J.A."/>
            <person name="Carter R."/>
            <person name="Day N.P."/>
            <person name="Dumler S.J."/>
            <person name="Dyachenko V."/>
            <person name="Godinez A."/>
            <person name="Kurtti T.J."/>
            <person name="Lichay M."/>
            <person name="Mullins K.E."/>
            <person name="Ott S."/>
            <person name="Pappas-Brown V."/>
            <person name="Paris D.H."/>
            <person name="Patel P."/>
            <person name="Richards A.L."/>
            <person name="Sadzewicz L."/>
            <person name="Sears K."/>
            <person name="Seidman D."/>
            <person name="Sengamalay N."/>
            <person name="Stenos J."/>
            <person name="Tallon L.J."/>
            <person name="Vincent G."/>
            <person name="Fraser C.M."/>
            <person name="Munderloh U."/>
            <person name="Dunning-Hotopp J.C."/>
        </authorList>
    </citation>
    <scope>NUCLEOTIDE SEQUENCE [LARGE SCALE GENOMIC DNA]</scope>
    <source>
        <strain evidence="1 2">RAC413</strain>
    </source>
</reference>
<dbReference type="AlphaFoldDB" id="A0A0F3NMI9"/>
<gene>
    <name evidence="1" type="ORF">NLO413_0369</name>
</gene>
<evidence type="ECO:0000313" key="1">
    <source>
        <dbReference type="EMBL" id="KJV68996.1"/>
    </source>
</evidence>